<dbReference type="EMBL" id="LIAE01007576">
    <property type="protein sequence ID" value="PAV78335.1"/>
    <property type="molecule type" value="Genomic_DNA"/>
</dbReference>
<gene>
    <name evidence="1" type="ORF">WR25_24767</name>
</gene>
<reference evidence="1 2" key="1">
    <citation type="journal article" date="2017" name="Curr. Biol.">
        <title>Genome architecture and evolution of a unichromosomal asexual nematode.</title>
        <authorList>
            <person name="Fradin H."/>
            <person name="Zegar C."/>
            <person name="Gutwein M."/>
            <person name="Lucas J."/>
            <person name="Kovtun M."/>
            <person name="Corcoran D."/>
            <person name="Baugh L.R."/>
            <person name="Kiontke K."/>
            <person name="Gunsalus K."/>
            <person name="Fitch D.H."/>
            <person name="Piano F."/>
        </authorList>
    </citation>
    <scope>NUCLEOTIDE SEQUENCE [LARGE SCALE GENOMIC DNA]</scope>
    <source>
        <strain evidence="1">PF1309</strain>
    </source>
</reference>
<evidence type="ECO:0000313" key="2">
    <source>
        <dbReference type="Proteomes" id="UP000218231"/>
    </source>
</evidence>
<proteinExistence type="predicted"/>
<sequence length="298" mass="34120">MVQTWQLAFSPLSVKCNDKLTSAQCLKIYVDAAVVPDLTTATRPTNYCCLTDAYKCANKQNPAINCDTITDGMCNDPIWRQQISDNWYNMQSMHRNGWNNNNDHVSRGLVRRCLYKLRHMELEWILHFNFLQQPTEGAILRQVVFAASALKCSDKAGTTACKKLFTPGTPIVVGLDTPDRVPLCFNNAGTATGPVTEDIKQVAIAYCANTCGYCCQTPPYACKNKENPSIDCAKVTDGMCEDPTWRQQISDNWYVCLNMQSMHRNWRHYYNDHVPRGLVHRYLYKLCHMELEWILHFK</sequence>
<dbReference type="Proteomes" id="UP000218231">
    <property type="component" value="Unassembled WGS sequence"/>
</dbReference>
<comment type="caution">
    <text evidence="1">The sequence shown here is derived from an EMBL/GenBank/DDBJ whole genome shotgun (WGS) entry which is preliminary data.</text>
</comment>
<dbReference type="OrthoDB" id="5851695at2759"/>
<accession>A0A2A2KWI0</accession>
<evidence type="ECO:0000313" key="1">
    <source>
        <dbReference type="EMBL" id="PAV78335.1"/>
    </source>
</evidence>
<protein>
    <recommendedName>
        <fullName evidence="3">ShKT domain-containing protein</fullName>
    </recommendedName>
</protein>
<dbReference type="PANTHER" id="PTHR21724:SF111">
    <property type="entry name" value="SHKT DOMAIN-CONTAINING PROTEIN"/>
    <property type="match status" value="1"/>
</dbReference>
<keyword evidence="2" id="KW-1185">Reference proteome</keyword>
<name>A0A2A2KWI0_9BILA</name>
<organism evidence="1 2">
    <name type="scientific">Diploscapter pachys</name>
    <dbReference type="NCBI Taxonomy" id="2018661"/>
    <lineage>
        <taxon>Eukaryota</taxon>
        <taxon>Metazoa</taxon>
        <taxon>Ecdysozoa</taxon>
        <taxon>Nematoda</taxon>
        <taxon>Chromadorea</taxon>
        <taxon>Rhabditida</taxon>
        <taxon>Rhabditina</taxon>
        <taxon>Rhabditomorpha</taxon>
        <taxon>Rhabditoidea</taxon>
        <taxon>Rhabditidae</taxon>
        <taxon>Diploscapter</taxon>
    </lineage>
</organism>
<evidence type="ECO:0008006" key="3">
    <source>
        <dbReference type="Google" id="ProtNLM"/>
    </source>
</evidence>
<dbReference type="AlphaFoldDB" id="A0A2A2KWI0"/>
<dbReference type="PANTHER" id="PTHR21724">
    <property type="entry name" value="SHKT DOMAIN-CONTAINING PROTEIN"/>
    <property type="match status" value="1"/>
</dbReference>